<protein>
    <submittedName>
        <fullName evidence="2">Uncharacterized protein</fullName>
    </submittedName>
</protein>
<feature type="region of interest" description="Disordered" evidence="1">
    <location>
        <begin position="63"/>
        <end position="118"/>
    </location>
</feature>
<feature type="region of interest" description="Disordered" evidence="1">
    <location>
        <begin position="1"/>
        <end position="35"/>
    </location>
</feature>
<feature type="compositionally biased region" description="Basic and acidic residues" evidence="1">
    <location>
        <begin position="82"/>
        <end position="91"/>
    </location>
</feature>
<evidence type="ECO:0000256" key="1">
    <source>
        <dbReference type="SAM" id="MobiDB-lite"/>
    </source>
</evidence>
<organism evidence="2 3">
    <name type="scientific">Portunus trituberculatus</name>
    <name type="common">Swimming crab</name>
    <name type="synonym">Neptunus trituberculatus</name>
    <dbReference type="NCBI Taxonomy" id="210409"/>
    <lineage>
        <taxon>Eukaryota</taxon>
        <taxon>Metazoa</taxon>
        <taxon>Ecdysozoa</taxon>
        <taxon>Arthropoda</taxon>
        <taxon>Crustacea</taxon>
        <taxon>Multicrustacea</taxon>
        <taxon>Malacostraca</taxon>
        <taxon>Eumalacostraca</taxon>
        <taxon>Eucarida</taxon>
        <taxon>Decapoda</taxon>
        <taxon>Pleocyemata</taxon>
        <taxon>Brachyura</taxon>
        <taxon>Eubrachyura</taxon>
        <taxon>Portunoidea</taxon>
        <taxon>Portunidae</taxon>
        <taxon>Portuninae</taxon>
        <taxon>Portunus</taxon>
    </lineage>
</organism>
<dbReference type="Proteomes" id="UP000324222">
    <property type="component" value="Unassembled WGS sequence"/>
</dbReference>
<evidence type="ECO:0000313" key="3">
    <source>
        <dbReference type="Proteomes" id="UP000324222"/>
    </source>
</evidence>
<proteinExistence type="predicted"/>
<comment type="caution">
    <text evidence="2">The sequence shown here is derived from an EMBL/GenBank/DDBJ whole genome shotgun (WGS) entry which is preliminary data.</text>
</comment>
<feature type="compositionally biased region" description="Polar residues" evidence="1">
    <location>
        <begin position="105"/>
        <end position="118"/>
    </location>
</feature>
<evidence type="ECO:0000313" key="2">
    <source>
        <dbReference type="EMBL" id="MPC85134.1"/>
    </source>
</evidence>
<dbReference type="AlphaFoldDB" id="A0A5B7IY58"/>
<accession>A0A5B7IY58</accession>
<dbReference type="EMBL" id="VSRR010067449">
    <property type="protein sequence ID" value="MPC85134.1"/>
    <property type="molecule type" value="Genomic_DNA"/>
</dbReference>
<name>A0A5B7IY58_PORTR</name>
<keyword evidence="3" id="KW-1185">Reference proteome</keyword>
<gene>
    <name evidence="2" type="ORF">E2C01_079894</name>
</gene>
<sequence length="118" mass="12006">MGTRKEDEGPLGGGGGGGGAGGGRGGGRGRKGHSVPLESSCVVALDEPPRPLASALSHITASTTPLTTTPCTNTTATTTSRLHPDTHDLQDYHVAATPPRPRPQESFSATTRPSTLRP</sequence>
<reference evidence="2 3" key="1">
    <citation type="submission" date="2019-05" db="EMBL/GenBank/DDBJ databases">
        <title>Another draft genome of Portunus trituberculatus and its Hox gene families provides insights of decapod evolution.</title>
        <authorList>
            <person name="Jeong J.-H."/>
            <person name="Song I."/>
            <person name="Kim S."/>
            <person name="Choi T."/>
            <person name="Kim D."/>
            <person name="Ryu S."/>
            <person name="Kim W."/>
        </authorList>
    </citation>
    <scope>NUCLEOTIDE SEQUENCE [LARGE SCALE GENOMIC DNA]</scope>
    <source>
        <tissue evidence="2">Muscle</tissue>
    </source>
</reference>
<feature type="compositionally biased region" description="Gly residues" evidence="1">
    <location>
        <begin position="10"/>
        <end position="26"/>
    </location>
</feature>
<feature type="compositionally biased region" description="Low complexity" evidence="1">
    <location>
        <begin position="63"/>
        <end position="80"/>
    </location>
</feature>